<dbReference type="SUPFAM" id="SSF63829">
    <property type="entry name" value="Calcium-dependent phosphotriesterase"/>
    <property type="match status" value="2"/>
</dbReference>
<evidence type="ECO:0000256" key="5">
    <source>
        <dbReference type="ARBA" id="ARBA00022553"/>
    </source>
</evidence>
<keyword evidence="10" id="KW-0902">Two-component regulatory system</keyword>
<dbReference type="CDD" id="cd16922">
    <property type="entry name" value="HATPase_EvgS-ArcB-TorS-like"/>
    <property type="match status" value="1"/>
</dbReference>
<accession>A0ABZ0IBQ7</accession>
<dbReference type="Gene3D" id="2.60.40.10">
    <property type="entry name" value="Immunoglobulins"/>
    <property type="match status" value="1"/>
</dbReference>
<dbReference type="InterPro" id="IPR008207">
    <property type="entry name" value="Sig_transdc_His_kin_Hpt_dom"/>
</dbReference>
<dbReference type="Pfam" id="PF07495">
    <property type="entry name" value="Y_Y_Y"/>
    <property type="match status" value="1"/>
</dbReference>
<keyword evidence="6" id="KW-0812">Transmembrane</keyword>
<keyword evidence="4" id="KW-1003">Cell membrane</keyword>
<dbReference type="InterPro" id="IPR011123">
    <property type="entry name" value="Y_Y_Y"/>
</dbReference>
<feature type="region of interest" description="Disordered" evidence="14">
    <location>
        <begin position="1038"/>
        <end position="1065"/>
    </location>
</feature>
<dbReference type="Pfam" id="PF02518">
    <property type="entry name" value="HATPase_c"/>
    <property type="match status" value="1"/>
</dbReference>
<dbReference type="GO" id="GO:0005524">
    <property type="term" value="F:ATP binding"/>
    <property type="evidence" value="ECO:0007669"/>
    <property type="project" value="UniProtKB-KW"/>
</dbReference>
<dbReference type="Proteomes" id="UP001626549">
    <property type="component" value="Chromosome"/>
</dbReference>
<evidence type="ECO:0000256" key="9">
    <source>
        <dbReference type="ARBA" id="ARBA00022989"/>
    </source>
</evidence>
<name>A0ABZ0IBQ7_9GAMM</name>
<protein>
    <recommendedName>
        <fullName evidence="3">histidine kinase</fullName>
        <ecNumber evidence="3">2.7.13.3</ecNumber>
    </recommendedName>
</protein>
<dbReference type="EMBL" id="CP136865">
    <property type="protein sequence ID" value="WOJ96550.1"/>
    <property type="molecule type" value="Genomic_DNA"/>
</dbReference>
<evidence type="ECO:0000256" key="1">
    <source>
        <dbReference type="ARBA" id="ARBA00000085"/>
    </source>
</evidence>
<feature type="modified residue" description="Phosphohistidine" evidence="12">
    <location>
        <position position="1133"/>
    </location>
</feature>
<evidence type="ECO:0000256" key="14">
    <source>
        <dbReference type="SAM" id="MobiDB-lite"/>
    </source>
</evidence>
<dbReference type="Pfam" id="PF00512">
    <property type="entry name" value="HisKA"/>
    <property type="match status" value="1"/>
</dbReference>
<sequence>MAYDSTNGKVQEITGESGDFSALPGISALAQDEDGTIWLGTLFGPVSATPKLFATITTLNSGISNDEINAFEEDQEGRIWVGTDNGLNLMSPNGEALKTLNEFTNPAIPDPRVMSLLSEQDGLWVGTQSGGLLFISKDGMTTKRFVHDSRDPTSIGAMGISSILRTSKGQLIVGAFPGGINIMNDSRTKFRRFNHDSNDPSSLGTDNVITLYEDSLGLIYVGTDDGLNVFDPEQENFWRVESTRGNKDTLSGNLIFSFFEDDDGDLWIGTANGANVWKKEDRRSKRAVFSHVANEVSLPSSSIAGISQDNEGYIWLAHNEGLTRISKDNTYVRHFRERSGLQEGEFNVGSYFRTQDGRLLFGGNRGYSVVPSTGLPGLGSGPKIAISEIRVMNEAVSIDRSIDPEITLRYTDIFLEVDFFANSLSDPANVTYGYMLEGLNETWITGKDKHRVSFTTLPTGSYNLKLAASSPSGEWNWDGANLVVHKLPPPWLSGPAYTAYGACLLAMAVAIWRRQTQKQRLEQKARQELEDKVRARTADLEVATVAAEEASKAKSQFLATMSHEIRTPMHGIIGMTDLLLDTPLNPPQRRYAETAKQSGENLLSIINDILDFSKIEASRIEIDEHLFDVNLLIDRVSQLQSVTAEKKNLALLTYPVVSNCAEVIGDENKIRQCLTNLVGNAIKFTTIGRVEIIATLKEAHSDDWRLEICVKDDGIGMDKETQAKVFEQFTQADASTTRRFGGTGLGLSITKQFVELMNGTVKLDSAPNAGTTVTIAIPVKVKNPAAICQQRPHVIVIGDGTPETHSLIQNFQRFSQVQLCDKLPEEPPPGVPVLIPYTKRDESEATDILGARYATHYYGTDSLLRSMDRGMHLPVCAEDIELVLGTVTVEHDVPANAGASPSTQPDLEVPAVSNGVALVAEDMPVNQQIIYEMLTKLGFETHFASDGHEAIQAFLLREFDVVFMDCQMPGVDGYEATAAIRGHEKEHNLNPTPIIALSAGSSSEEVEKSMNIGMDFFVGKPFTYSDIVAVIKEAQPNLNLSSDHDNRPPTQSPSENKDLSKSTLIDGNSISGAEVEAVNVDVLNGLLALQNDADNTLLKNLMKGFREQLEEKLAQIQKAVCDDDLEALRLGSHAIKSMCANMGAERVKEMFAKIETNAKHGKNSAPDNLSSWALSELAIFEKEAWSIANEF</sequence>
<feature type="domain" description="Response regulatory" evidence="16">
    <location>
        <begin position="916"/>
        <end position="1035"/>
    </location>
</feature>
<dbReference type="InterPro" id="IPR036097">
    <property type="entry name" value="HisK_dim/P_sf"/>
</dbReference>
<evidence type="ECO:0000256" key="3">
    <source>
        <dbReference type="ARBA" id="ARBA00012438"/>
    </source>
</evidence>
<dbReference type="InterPro" id="IPR004358">
    <property type="entry name" value="Sig_transdc_His_kin-like_C"/>
</dbReference>
<feature type="domain" description="Histidine kinase" evidence="15">
    <location>
        <begin position="560"/>
        <end position="781"/>
    </location>
</feature>
<dbReference type="InterPro" id="IPR036890">
    <property type="entry name" value="HATPase_C_sf"/>
</dbReference>
<dbReference type="InterPro" id="IPR036641">
    <property type="entry name" value="HPT_dom_sf"/>
</dbReference>
<dbReference type="SMART" id="SM00448">
    <property type="entry name" value="REC"/>
    <property type="match status" value="1"/>
</dbReference>
<evidence type="ECO:0000256" key="4">
    <source>
        <dbReference type="ARBA" id="ARBA00022475"/>
    </source>
</evidence>
<dbReference type="Pfam" id="PF01627">
    <property type="entry name" value="Hpt"/>
    <property type="match status" value="1"/>
</dbReference>
<dbReference type="SUPFAM" id="SSF52172">
    <property type="entry name" value="CheY-like"/>
    <property type="match status" value="1"/>
</dbReference>
<keyword evidence="11" id="KW-0472">Membrane</keyword>
<proteinExistence type="predicted"/>
<dbReference type="InterPro" id="IPR011110">
    <property type="entry name" value="Reg_prop"/>
</dbReference>
<dbReference type="SUPFAM" id="SSF47226">
    <property type="entry name" value="Histidine-containing phosphotransfer domain, HPT domain"/>
    <property type="match status" value="1"/>
</dbReference>
<dbReference type="Gene3D" id="1.10.287.130">
    <property type="match status" value="1"/>
</dbReference>
<reference evidence="18 19" key="1">
    <citation type="submission" date="2023-10" db="EMBL/GenBank/DDBJ databases">
        <title>Two novel species belonging to the OM43/NOR5 clade.</title>
        <authorList>
            <person name="Park M."/>
        </authorList>
    </citation>
    <scope>NUCLEOTIDE SEQUENCE [LARGE SCALE GENOMIC DNA]</scope>
    <source>
        <strain evidence="18 19">IMCC45268</strain>
    </source>
</reference>
<organism evidence="18 19">
    <name type="scientific">Congregibacter brevis</name>
    <dbReference type="NCBI Taxonomy" id="3081201"/>
    <lineage>
        <taxon>Bacteria</taxon>
        <taxon>Pseudomonadati</taxon>
        <taxon>Pseudomonadota</taxon>
        <taxon>Gammaproteobacteria</taxon>
        <taxon>Cellvibrionales</taxon>
        <taxon>Halieaceae</taxon>
        <taxon>Congregibacter</taxon>
    </lineage>
</organism>
<dbReference type="Pfam" id="PF00072">
    <property type="entry name" value="Response_reg"/>
    <property type="match status" value="1"/>
</dbReference>
<dbReference type="Pfam" id="PF07494">
    <property type="entry name" value="Reg_prop"/>
    <property type="match status" value="2"/>
</dbReference>
<dbReference type="InterPro" id="IPR005467">
    <property type="entry name" value="His_kinase_dom"/>
</dbReference>
<evidence type="ECO:0000313" key="18">
    <source>
        <dbReference type="EMBL" id="WOJ96550.1"/>
    </source>
</evidence>
<evidence type="ECO:0000259" key="16">
    <source>
        <dbReference type="PROSITE" id="PS50110"/>
    </source>
</evidence>
<dbReference type="RefSeq" id="WP_407327228.1">
    <property type="nucleotide sequence ID" value="NZ_CP136865.1"/>
</dbReference>
<dbReference type="Gene3D" id="3.40.50.2300">
    <property type="match status" value="1"/>
</dbReference>
<feature type="modified residue" description="4-aspartylphosphate" evidence="13">
    <location>
        <position position="965"/>
    </location>
</feature>
<keyword evidence="5 13" id="KW-0597">Phosphoprotein</keyword>
<dbReference type="InterPro" id="IPR015943">
    <property type="entry name" value="WD40/YVTN_repeat-like_dom_sf"/>
</dbReference>
<evidence type="ECO:0000259" key="15">
    <source>
        <dbReference type="PROSITE" id="PS50109"/>
    </source>
</evidence>
<keyword evidence="19" id="KW-1185">Reference proteome</keyword>
<dbReference type="InterPro" id="IPR001789">
    <property type="entry name" value="Sig_transdc_resp-reg_receiver"/>
</dbReference>
<dbReference type="Gene3D" id="3.30.565.10">
    <property type="entry name" value="Histidine kinase-like ATPase, C-terminal domain"/>
    <property type="match status" value="1"/>
</dbReference>
<evidence type="ECO:0000256" key="2">
    <source>
        <dbReference type="ARBA" id="ARBA00004651"/>
    </source>
</evidence>
<comment type="catalytic activity">
    <reaction evidence="1">
        <text>ATP + protein L-histidine = ADP + protein N-phospho-L-histidine.</text>
        <dbReference type="EC" id="2.7.13.3"/>
    </reaction>
</comment>
<keyword evidence="9" id="KW-1133">Transmembrane helix</keyword>
<dbReference type="PRINTS" id="PR00344">
    <property type="entry name" value="BCTRLSENSOR"/>
</dbReference>
<dbReference type="InterPro" id="IPR011006">
    <property type="entry name" value="CheY-like_superfamily"/>
</dbReference>
<evidence type="ECO:0000256" key="7">
    <source>
        <dbReference type="ARBA" id="ARBA00022741"/>
    </source>
</evidence>
<dbReference type="PANTHER" id="PTHR45339">
    <property type="entry name" value="HYBRID SIGNAL TRANSDUCTION HISTIDINE KINASE J"/>
    <property type="match status" value="1"/>
</dbReference>
<evidence type="ECO:0000256" key="8">
    <source>
        <dbReference type="ARBA" id="ARBA00022840"/>
    </source>
</evidence>
<dbReference type="InterPro" id="IPR003594">
    <property type="entry name" value="HATPase_dom"/>
</dbReference>
<evidence type="ECO:0000313" key="19">
    <source>
        <dbReference type="Proteomes" id="UP001626549"/>
    </source>
</evidence>
<dbReference type="Gene3D" id="2.130.10.10">
    <property type="entry name" value="YVTN repeat-like/Quinoprotein amine dehydrogenase"/>
    <property type="match status" value="2"/>
</dbReference>
<dbReference type="SUPFAM" id="SSF47384">
    <property type="entry name" value="Homodimeric domain of signal transducing histidine kinase"/>
    <property type="match status" value="1"/>
</dbReference>
<dbReference type="InterPro" id="IPR003661">
    <property type="entry name" value="HisK_dim/P_dom"/>
</dbReference>
<keyword evidence="8 18" id="KW-0067">ATP-binding</keyword>
<comment type="subcellular location">
    <subcellularLocation>
        <location evidence="2">Cell membrane</location>
        <topology evidence="2">Multi-pass membrane protein</topology>
    </subcellularLocation>
</comment>
<evidence type="ECO:0000259" key="17">
    <source>
        <dbReference type="PROSITE" id="PS50894"/>
    </source>
</evidence>
<evidence type="ECO:0000256" key="6">
    <source>
        <dbReference type="ARBA" id="ARBA00022692"/>
    </source>
</evidence>
<dbReference type="EC" id="2.7.13.3" evidence="3"/>
<dbReference type="InterPro" id="IPR013783">
    <property type="entry name" value="Ig-like_fold"/>
</dbReference>
<dbReference type="SMART" id="SM00388">
    <property type="entry name" value="HisKA"/>
    <property type="match status" value="1"/>
</dbReference>
<dbReference type="SUPFAM" id="SSF55874">
    <property type="entry name" value="ATPase domain of HSP90 chaperone/DNA topoisomerase II/histidine kinase"/>
    <property type="match status" value="1"/>
</dbReference>
<dbReference type="PANTHER" id="PTHR45339:SF1">
    <property type="entry name" value="HYBRID SIGNAL TRANSDUCTION HISTIDINE KINASE J"/>
    <property type="match status" value="1"/>
</dbReference>
<evidence type="ECO:0000256" key="11">
    <source>
        <dbReference type="ARBA" id="ARBA00023136"/>
    </source>
</evidence>
<keyword evidence="7" id="KW-0547">Nucleotide-binding</keyword>
<gene>
    <name evidence="18" type="ORF">R0137_15055</name>
</gene>
<dbReference type="CDD" id="cd00082">
    <property type="entry name" value="HisKA"/>
    <property type="match status" value="1"/>
</dbReference>
<feature type="domain" description="HPt" evidence="17">
    <location>
        <begin position="1094"/>
        <end position="1191"/>
    </location>
</feature>
<dbReference type="SMART" id="SM00387">
    <property type="entry name" value="HATPase_c"/>
    <property type="match status" value="1"/>
</dbReference>
<dbReference type="CDD" id="cd17546">
    <property type="entry name" value="REC_hyHK_CKI1_RcsC-like"/>
    <property type="match status" value="1"/>
</dbReference>
<dbReference type="PROSITE" id="PS50894">
    <property type="entry name" value="HPT"/>
    <property type="match status" value="1"/>
</dbReference>
<evidence type="ECO:0000256" key="13">
    <source>
        <dbReference type="PROSITE-ProRule" id="PRU00169"/>
    </source>
</evidence>
<dbReference type="PROSITE" id="PS50109">
    <property type="entry name" value="HIS_KIN"/>
    <property type="match status" value="1"/>
</dbReference>
<dbReference type="PROSITE" id="PS50110">
    <property type="entry name" value="RESPONSE_REGULATORY"/>
    <property type="match status" value="1"/>
</dbReference>
<dbReference type="Gene3D" id="1.20.120.160">
    <property type="entry name" value="HPT domain"/>
    <property type="match status" value="1"/>
</dbReference>
<evidence type="ECO:0000256" key="12">
    <source>
        <dbReference type="PROSITE-ProRule" id="PRU00110"/>
    </source>
</evidence>
<evidence type="ECO:0000256" key="10">
    <source>
        <dbReference type="ARBA" id="ARBA00023012"/>
    </source>
</evidence>